<keyword evidence="3" id="KW-1185">Reference proteome</keyword>
<dbReference type="InterPro" id="IPR017451">
    <property type="entry name" value="F-box-assoc_interact_dom"/>
</dbReference>
<feature type="domain" description="F-box" evidence="1">
    <location>
        <begin position="11"/>
        <end position="56"/>
    </location>
</feature>
<dbReference type="PANTHER" id="PTHR31672:SF13">
    <property type="entry name" value="F-BOX PROTEIN CPR30-LIKE"/>
    <property type="match status" value="1"/>
</dbReference>
<dbReference type="EMBL" id="JAUUTY010000001">
    <property type="protein sequence ID" value="KAK1692365.1"/>
    <property type="molecule type" value="Genomic_DNA"/>
</dbReference>
<dbReference type="Proteomes" id="UP001231189">
    <property type="component" value="Unassembled WGS sequence"/>
</dbReference>
<gene>
    <name evidence="2" type="ORF">QYE76_009062</name>
</gene>
<dbReference type="CDD" id="cd22157">
    <property type="entry name" value="F-box_AtFBW1-like"/>
    <property type="match status" value="1"/>
</dbReference>
<name>A0AAD8TR86_LOLMU</name>
<dbReference type="InterPro" id="IPR036047">
    <property type="entry name" value="F-box-like_dom_sf"/>
</dbReference>
<proteinExistence type="predicted"/>
<dbReference type="Gene3D" id="1.20.1280.50">
    <property type="match status" value="1"/>
</dbReference>
<evidence type="ECO:0000259" key="1">
    <source>
        <dbReference type="PROSITE" id="PS50181"/>
    </source>
</evidence>
<protein>
    <recommendedName>
        <fullName evidence="1">F-box domain-containing protein</fullName>
    </recommendedName>
</protein>
<dbReference type="Pfam" id="PF08268">
    <property type="entry name" value="FBA_3"/>
    <property type="match status" value="1"/>
</dbReference>
<dbReference type="InterPro" id="IPR013187">
    <property type="entry name" value="F-box-assoc_dom_typ3"/>
</dbReference>
<dbReference type="AlphaFoldDB" id="A0AAD8TR86"/>
<dbReference type="PANTHER" id="PTHR31672">
    <property type="entry name" value="BNACNNG10540D PROTEIN"/>
    <property type="match status" value="1"/>
</dbReference>
<reference evidence="2" key="1">
    <citation type="submission" date="2023-07" db="EMBL/GenBank/DDBJ databases">
        <title>A chromosome-level genome assembly of Lolium multiflorum.</title>
        <authorList>
            <person name="Chen Y."/>
            <person name="Copetti D."/>
            <person name="Kolliker R."/>
            <person name="Studer B."/>
        </authorList>
    </citation>
    <scope>NUCLEOTIDE SEQUENCE</scope>
    <source>
        <strain evidence="2">02402/16</strain>
        <tissue evidence="2">Leaf</tissue>
    </source>
</reference>
<dbReference type="SUPFAM" id="SSF81383">
    <property type="entry name" value="F-box domain"/>
    <property type="match status" value="2"/>
</dbReference>
<dbReference type="SMART" id="SM00256">
    <property type="entry name" value="FBOX"/>
    <property type="match status" value="2"/>
</dbReference>
<dbReference type="PROSITE" id="PS50181">
    <property type="entry name" value="FBOX"/>
    <property type="match status" value="1"/>
</dbReference>
<evidence type="ECO:0000313" key="3">
    <source>
        <dbReference type="Proteomes" id="UP001231189"/>
    </source>
</evidence>
<accession>A0AAD8TR86</accession>
<dbReference type="Pfam" id="PF00646">
    <property type="entry name" value="F-box"/>
    <property type="match status" value="2"/>
</dbReference>
<sequence length="751" mass="84573">MANQLQDDGTSSSSQSLPDDVVTEILAYLPAKSVSRLRCVSRSWHAMLSTALFIKLHLRRANDKPKIFFSPTKCDSDEYYQFYAWQPGCAAVTKLMRNDFSRPAVLTRPLHGLVLLRCVDEGGYCLCNPSTGEVRPLPDSRAPLKLGSRPPFYFKVVYGFGHCSASHEYKAVRIFSDEMDGAAPSCEVLVLNGGTPAYWRPAASQPPMCVVKEENTAVFLHGQLHFLYQGDGGILTFDVGNETFGWLPQPRCPPGKAPLRTTELDGCLCVFRGDGYSRRCHVWLLRDYAARRWEKICCIDPTAWPEPEKTLLRSCWIAPLGIFYSGDNGSHKKIVFGTGTCVVFMVDLYGGGVLLPDILFKPDESIPGDFDDTYNYPAIGIFEESLATLGNSTEDTVFSSPVTKGWSDVLKWLPARSVLQASLVSREWRAMVTTDRFIRSHAALHARSTRVMFVSDPIVGSFTDLEDHHVNQPHLLGNRGLFRCSQPCHGLNLGSWNLRDYLYNPTTRYHESVHVEVFERDVSFAGRIALGYDYDIDDHVMVSLDYEKKNMETRYYNLHCHVRSLRGSWDLVDPPPRPVAVDVLPAYSNGKIYWVVEPKLGPCSAVSQLVAFSTWDREFEVLQGSPCSNFASRRVSILEHYDAICMACYDEDKNAIDVWRMKDNEGTWCVECRIELEEFSPEYSSQRTTLLSSDPVDGRILLNTGRSLGYYDPKTATLETIYTVGDRVGDFGFCPVIVQDSLVRPFMKQTD</sequence>
<dbReference type="InterPro" id="IPR050796">
    <property type="entry name" value="SCF_F-box_component"/>
</dbReference>
<dbReference type="InterPro" id="IPR001810">
    <property type="entry name" value="F-box_dom"/>
</dbReference>
<evidence type="ECO:0000313" key="2">
    <source>
        <dbReference type="EMBL" id="KAK1692365.1"/>
    </source>
</evidence>
<comment type="caution">
    <text evidence="2">The sequence shown here is derived from an EMBL/GenBank/DDBJ whole genome shotgun (WGS) entry which is preliminary data.</text>
</comment>
<dbReference type="NCBIfam" id="TIGR01640">
    <property type="entry name" value="F_box_assoc_1"/>
    <property type="match status" value="1"/>
</dbReference>
<organism evidence="2 3">
    <name type="scientific">Lolium multiflorum</name>
    <name type="common">Italian ryegrass</name>
    <name type="synonym">Lolium perenne subsp. multiflorum</name>
    <dbReference type="NCBI Taxonomy" id="4521"/>
    <lineage>
        <taxon>Eukaryota</taxon>
        <taxon>Viridiplantae</taxon>
        <taxon>Streptophyta</taxon>
        <taxon>Embryophyta</taxon>
        <taxon>Tracheophyta</taxon>
        <taxon>Spermatophyta</taxon>
        <taxon>Magnoliopsida</taxon>
        <taxon>Liliopsida</taxon>
        <taxon>Poales</taxon>
        <taxon>Poaceae</taxon>
        <taxon>BOP clade</taxon>
        <taxon>Pooideae</taxon>
        <taxon>Poodae</taxon>
        <taxon>Poeae</taxon>
        <taxon>Poeae Chloroplast Group 2 (Poeae type)</taxon>
        <taxon>Loliodinae</taxon>
        <taxon>Loliinae</taxon>
        <taxon>Lolium</taxon>
    </lineage>
</organism>